<dbReference type="Gene3D" id="3.40.50.720">
    <property type="entry name" value="NAD(P)-binding Rossmann-like Domain"/>
    <property type="match status" value="1"/>
</dbReference>
<comment type="caution">
    <text evidence="2">The sequence shown here is derived from an EMBL/GenBank/DDBJ whole genome shotgun (WGS) entry which is preliminary data.</text>
</comment>
<organism evidence="2 3">
    <name type="scientific">Thermithiobacillus plumbiphilus</name>
    <dbReference type="NCBI Taxonomy" id="1729899"/>
    <lineage>
        <taxon>Bacteria</taxon>
        <taxon>Pseudomonadati</taxon>
        <taxon>Pseudomonadota</taxon>
        <taxon>Acidithiobacillia</taxon>
        <taxon>Acidithiobacillales</taxon>
        <taxon>Thermithiobacillaceae</taxon>
        <taxon>Thermithiobacillus</taxon>
    </lineage>
</organism>
<accession>A0ABU9D5F5</accession>
<sequence length="314" mass="34722">MRVLVTGAASHLAQALLPALLAHPDIEAVTGLDIAPVSFSHPRFRAVRANLLGPDLGQHLEGVDAVIHLAFVVMGRMLGAQRKDRELIRRYNLDATQALCRAATASGVRRIVYASSVAVYGAWPDNPALIPESWPLRPMPGFAYSEDKAAVEWWLDDFEQAPGAPAITRLRIHAIVGPRAQSLLNLIARTRFYVQVPDPQPPTQCIWEDDVVQALLQALFSEVDGAFNLAAPEPLSFKDIVSRDGRWAMPVPYALAEKAHRAFWQISGNLGDPGWLAGLRYPLAVDTRRAEALLHWRPRHSVAECLDILRNSHR</sequence>
<dbReference type="InterPro" id="IPR036291">
    <property type="entry name" value="NAD(P)-bd_dom_sf"/>
</dbReference>
<dbReference type="Pfam" id="PF01370">
    <property type="entry name" value="Epimerase"/>
    <property type="match status" value="1"/>
</dbReference>
<proteinExistence type="predicted"/>
<dbReference type="InterPro" id="IPR001509">
    <property type="entry name" value="Epimerase_deHydtase"/>
</dbReference>
<dbReference type="RefSeq" id="WP_341369842.1">
    <property type="nucleotide sequence ID" value="NZ_JBBPCO010000002.1"/>
</dbReference>
<evidence type="ECO:0000313" key="3">
    <source>
        <dbReference type="Proteomes" id="UP001446205"/>
    </source>
</evidence>
<dbReference type="PANTHER" id="PTHR43245">
    <property type="entry name" value="BIFUNCTIONAL POLYMYXIN RESISTANCE PROTEIN ARNA"/>
    <property type="match status" value="1"/>
</dbReference>
<evidence type="ECO:0000313" key="2">
    <source>
        <dbReference type="EMBL" id="MEK8088777.1"/>
    </source>
</evidence>
<evidence type="ECO:0000259" key="1">
    <source>
        <dbReference type="Pfam" id="PF01370"/>
    </source>
</evidence>
<reference evidence="2 3" key="1">
    <citation type="submission" date="2024-04" db="EMBL/GenBank/DDBJ databases">
        <authorList>
            <person name="Abashina T."/>
            <person name="Shaikin A."/>
        </authorList>
    </citation>
    <scope>NUCLEOTIDE SEQUENCE [LARGE SCALE GENOMIC DNA]</scope>
    <source>
        <strain evidence="2 3">AAFK</strain>
    </source>
</reference>
<keyword evidence="3" id="KW-1185">Reference proteome</keyword>
<gene>
    <name evidence="2" type="ORF">WOB96_03280</name>
</gene>
<dbReference type="Proteomes" id="UP001446205">
    <property type="component" value="Unassembled WGS sequence"/>
</dbReference>
<dbReference type="EMBL" id="JBBPCO010000002">
    <property type="protein sequence ID" value="MEK8088777.1"/>
    <property type="molecule type" value="Genomic_DNA"/>
</dbReference>
<name>A0ABU9D5F5_9PROT</name>
<dbReference type="SUPFAM" id="SSF51735">
    <property type="entry name" value="NAD(P)-binding Rossmann-fold domains"/>
    <property type="match status" value="1"/>
</dbReference>
<protein>
    <submittedName>
        <fullName evidence="2">NAD-dependent epimerase/dehydratase family protein</fullName>
    </submittedName>
</protein>
<feature type="domain" description="NAD-dependent epimerase/dehydratase" evidence="1">
    <location>
        <begin position="3"/>
        <end position="180"/>
    </location>
</feature>
<dbReference type="InterPro" id="IPR050177">
    <property type="entry name" value="Lipid_A_modif_metabolic_enz"/>
</dbReference>